<comment type="caution">
    <text evidence="1">The sequence shown here is derived from an EMBL/GenBank/DDBJ whole genome shotgun (WGS) entry which is preliminary data.</text>
</comment>
<sequence>MAEGRQEAVVIATHELCYVDRRWHGIFCRCHPNGAAVRLQTIASVLCALHAVVFGVAPQPERIPELEGLIGQRLSRRSFRHGWKWSIGFEACSLSNVRIVLEGLIMDLLGFELSGCAWRLDLQRCSRSMYPFTFDNISSKVRDRRGNDTVYLHHLNGIALRLRPLVCALRAPDVIVFDDVPQLEQIICCRVAYSTVLSGELAV</sequence>
<accession>A0A7J7L069</accession>
<gene>
    <name evidence="1" type="ORF">GIB67_006844</name>
</gene>
<name>A0A7J7L069_9MAGN</name>
<evidence type="ECO:0000313" key="2">
    <source>
        <dbReference type="Proteomes" id="UP000541444"/>
    </source>
</evidence>
<dbReference type="Proteomes" id="UP000541444">
    <property type="component" value="Unassembled WGS sequence"/>
</dbReference>
<dbReference type="EMBL" id="JACGCM010002768">
    <property type="protein sequence ID" value="KAF6135952.1"/>
    <property type="molecule type" value="Genomic_DNA"/>
</dbReference>
<evidence type="ECO:0000313" key="1">
    <source>
        <dbReference type="EMBL" id="KAF6135952.1"/>
    </source>
</evidence>
<reference evidence="1 2" key="1">
    <citation type="journal article" date="2020" name="IScience">
        <title>Genome Sequencing of the Endangered Kingdonia uniflora (Circaeasteraceae, Ranunculales) Reveals Potential Mechanisms of Evolutionary Specialization.</title>
        <authorList>
            <person name="Sun Y."/>
            <person name="Deng T."/>
            <person name="Zhang A."/>
            <person name="Moore M.J."/>
            <person name="Landis J.B."/>
            <person name="Lin N."/>
            <person name="Zhang H."/>
            <person name="Zhang X."/>
            <person name="Huang J."/>
            <person name="Zhang X."/>
            <person name="Sun H."/>
            <person name="Wang H."/>
        </authorList>
    </citation>
    <scope>NUCLEOTIDE SEQUENCE [LARGE SCALE GENOMIC DNA]</scope>
    <source>
        <strain evidence="1">TB1705</strain>
        <tissue evidence="1">Leaf</tissue>
    </source>
</reference>
<protein>
    <submittedName>
        <fullName evidence="1">Uncharacterized protein</fullName>
    </submittedName>
</protein>
<keyword evidence="2" id="KW-1185">Reference proteome</keyword>
<proteinExistence type="predicted"/>
<organism evidence="1 2">
    <name type="scientific">Kingdonia uniflora</name>
    <dbReference type="NCBI Taxonomy" id="39325"/>
    <lineage>
        <taxon>Eukaryota</taxon>
        <taxon>Viridiplantae</taxon>
        <taxon>Streptophyta</taxon>
        <taxon>Embryophyta</taxon>
        <taxon>Tracheophyta</taxon>
        <taxon>Spermatophyta</taxon>
        <taxon>Magnoliopsida</taxon>
        <taxon>Ranunculales</taxon>
        <taxon>Circaeasteraceae</taxon>
        <taxon>Kingdonia</taxon>
    </lineage>
</organism>
<dbReference type="AlphaFoldDB" id="A0A7J7L069"/>